<dbReference type="InterPro" id="IPR013783">
    <property type="entry name" value="Ig-like_fold"/>
</dbReference>
<accession>A0AAU9XZ04</accession>
<dbReference type="FunFam" id="2.60.40.10:FF:000032">
    <property type="entry name" value="palladin isoform X1"/>
    <property type="match status" value="1"/>
</dbReference>
<dbReference type="InterPro" id="IPR007110">
    <property type="entry name" value="Ig-like_dom"/>
</dbReference>
<evidence type="ECO:0000259" key="3">
    <source>
        <dbReference type="PROSITE" id="PS50835"/>
    </source>
</evidence>
<evidence type="ECO:0000256" key="1">
    <source>
        <dbReference type="ARBA" id="ARBA00023157"/>
    </source>
</evidence>
<evidence type="ECO:0000313" key="5">
    <source>
        <dbReference type="Proteomes" id="UP001159428"/>
    </source>
</evidence>
<comment type="caution">
    <text evidence="4">The sequence shown here is derived from an EMBL/GenBank/DDBJ whole genome shotgun (WGS) entry which is preliminary data.</text>
</comment>
<reference evidence="4 5" key="1">
    <citation type="submission" date="2022-05" db="EMBL/GenBank/DDBJ databases">
        <authorList>
            <consortium name="Genoscope - CEA"/>
            <person name="William W."/>
        </authorList>
    </citation>
    <scope>NUCLEOTIDE SEQUENCE [LARGE SCALE GENOMIC DNA]</scope>
</reference>
<protein>
    <recommendedName>
        <fullName evidence="3">Ig-like domain-containing protein</fullName>
    </recommendedName>
</protein>
<feature type="non-terminal residue" evidence="4">
    <location>
        <position position="1"/>
    </location>
</feature>
<dbReference type="PROSITE" id="PS50835">
    <property type="entry name" value="IG_LIKE"/>
    <property type="match status" value="1"/>
</dbReference>
<organism evidence="4 5">
    <name type="scientific">Pocillopora meandrina</name>
    <dbReference type="NCBI Taxonomy" id="46732"/>
    <lineage>
        <taxon>Eukaryota</taxon>
        <taxon>Metazoa</taxon>
        <taxon>Cnidaria</taxon>
        <taxon>Anthozoa</taxon>
        <taxon>Hexacorallia</taxon>
        <taxon>Scleractinia</taxon>
        <taxon>Astrocoeniina</taxon>
        <taxon>Pocilloporidae</taxon>
        <taxon>Pocillopora</taxon>
    </lineage>
</organism>
<dbReference type="Gene3D" id="2.60.40.10">
    <property type="entry name" value="Immunoglobulins"/>
    <property type="match status" value="2"/>
</dbReference>
<dbReference type="SMART" id="SM00409">
    <property type="entry name" value="IG"/>
    <property type="match status" value="2"/>
</dbReference>
<keyword evidence="2" id="KW-0393">Immunoglobulin domain</keyword>
<dbReference type="SMART" id="SM00408">
    <property type="entry name" value="IGc2"/>
    <property type="match status" value="1"/>
</dbReference>
<keyword evidence="5" id="KW-1185">Reference proteome</keyword>
<sequence length="210" mass="23482">GLDVHFTQEPHNPSYFNNGSDANLVWDYTDPHNKIQSIFYSVLVHNIFVTMLVNDSHGVQEHSSIPRSYKGRVKIEGRATLVIKNINPADNTKFKCELERGLRTYRSVVQLIVAEAPLINISLGGKYYIEGSPVIITCEASGKPLPDVAWFRNGVLESSGKKASSLKFDNIDRTDAGQYTCRANNSVEVTSVDTTIVVHCKYILTLIFYL</sequence>
<dbReference type="Proteomes" id="UP001159428">
    <property type="component" value="Unassembled WGS sequence"/>
</dbReference>
<dbReference type="PANTHER" id="PTHR45889:SF8">
    <property type="entry name" value="IG-LIKE DOMAIN-CONTAINING PROTEIN"/>
    <property type="match status" value="1"/>
</dbReference>
<dbReference type="InterPro" id="IPR003599">
    <property type="entry name" value="Ig_sub"/>
</dbReference>
<keyword evidence="1" id="KW-1015">Disulfide bond</keyword>
<dbReference type="EMBL" id="CALNXJ010000096">
    <property type="protein sequence ID" value="CAH3163771.1"/>
    <property type="molecule type" value="Genomic_DNA"/>
</dbReference>
<dbReference type="InterPro" id="IPR003598">
    <property type="entry name" value="Ig_sub2"/>
</dbReference>
<name>A0AAU9XZ04_9CNID</name>
<dbReference type="PANTHER" id="PTHR45889">
    <property type="entry name" value="IG-LIKE DOMAIN-CONTAINING PROTEIN"/>
    <property type="match status" value="1"/>
</dbReference>
<dbReference type="AlphaFoldDB" id="A0AAU9XZ04"/>
<dbReference type="InterPro" id="IPR036179">
    <property type="entry name" value="Ig-like_dom_sf"/>
</dbReference>
<dbReference type="Pfam" id="PF13927">
    <property type="entry name" value="Ig_3"/>
    <property type="match status" value="1"/>
</dbReference>
<gene>
    <name evidence="4" type="ORF">PMEA_00035728</name>
</gene>
<dbReference type="SUPFAM" id="SSF48726">
    <property type="entry name" value="Immunoglobulin"/>
    <property type="match status" value="2"/>
</dbReference>
<feature type="domain" description="Ig-like" evidence="3">
    <location>
        <begin position="117"/>
        <end position="197"/>
    </location>
</feature>
<evidence type="ECO:0000313" key="4">
    <source>
        <dbReference type="EMBL" id="CAH3163771.1"/>
    </source>
</evidence>
<evidence type="ECO:0000256" key="2">
    <source>
        <dbReference type="ARBA" id="ARBA00023319"/>
    </source>
</evidence>
<proteinExistence type="predicted"/>